<dbReference type="EMBL" id="HG793130">
    <property type="protein sequence ID" value="CDK28936.1"/>
    <property type="molecule type" value="Genomic_DNA"/>
</dbReference>
<sequence length="128" mass="14548">MGQMRDRTLLAKIYYHVGARNERYMVRVELDYELWVYWTLVSGLDSLNSSLRISDLGTFSSIKGTVKRIFQSSRTVPHSPVLLNIRSTRGIWLPVLVKCLENKGVHTPGTNSTDSCLPEGLCVGYTRR</sequence>
<keyword evidence="2" id="KW-1185">Reference proteome</keyword>
<reference evidence="1" key="2">
    <citation type="submission" date="2014-02" db="EMBL/GenBank/DDBJ databases">
        <title>Complete DNA sequence of /Kuraishia capsulata/ illustrates novel genomic features among budding yeasts (/Saccharomycotina/).</title>
        <authorList>
            <person name="Morales L."/>
            <person name="Noel B."/>
            <person name="Porcel B."/>
            <person name="Marcet-Houben M."/>
            <person name="Hullo M-F."/>
            <person name="Sacerdot C."/>
            <person name="Tekaia F."/>
            <person name="Leh-Louis V."/>
            <person name="Despons L."/>
            <person name="Khanna V."/>
            <person name="Aury J-M."/>
            <person name="Barbe V."/>
            <person name="Couloux A."/>
            <person name="Labadie K."/>
            <person name="Pelletier E."/>
            <person name="Souciet J-L."/>
            <person name="Boekhout T."/>
            <person name="Gabaldon T."/>
            <person name="Wincker P."/>
            <person name="Dujon B."/>
        </authorList>
    </citation>
    <scope>NUCLEOTIDE SEQUENCE</scope>
    <source>
        <strain evidence="1">CBS 1993</strain>
    </source>
</reference>
<accession>W6MQG8</accession>
<evidence type="ECO:0000313" key="2">
    <source>
        <dbReference type="Proteomes" id="UP000019384"/>
    </source>
</evidence>
<dbReference type="AlphaFoldDB" id="W6MQG8"/>
<organism evidence="1 2">
    <name type="scientific">Kuraishia capsulata CBS 1993</name>
    <dbReference type="NCBI Taxonomy" id="1382522"/>
    <lineage>
        <taxon>Eukaryota</taxon>
        <taxon>Fungi</taxon>
        <taxon>Dikarya</taxon>
        <taxon>Ascomycota</taxon>
        <taxon>Saccharomycotina</taxon>
        <taxon>Pichiomycetes</taxon>
        <taxon>Pichiales</taxon>
        <taxon>Pichiaceae</taxon>
        <taxon>Kuraishia</taxon>
    </lineage>
</organism>
<gene>
    <name evidence="1" type="ORF">KUCA_T00004922001</name>
</gene>
<name>W6MQG8_9ASCO</name>
<reference evidence="1" key="1">
    <citation type="submission" date="2013-12" db="EMBL/GenBank/DDBJ databases">
        <authorList>
            <person name="Genoscope - CEA"/>
        </authorList>
    </citation>
    <scope>NUCLEOTIDE SEQUENCE</scope>
    <source>
        <strain evidence="1">CBS 1993</strain>
    </source>
</reference>
<dbReference type="HOGENOM" id="CLU_1959904_0_0_1"/>
<dbReference type="GeneID" id="34522313"/>
<evidence type="ECO:0000313" key="1">
    <source>
        <dbReference type="EMBL" id="CDK28936.1"/>
    </source>
</evidence>
<dbReference type="RefSeq" id="XP_022460925.1">
    <property type="nucleotide sequence ID" value="XM_022606055.1"/>
</dbReference>
<protein>
    <submittedName>
        <fullName evidence="1">Uncharacterized protein</fullName>
    </submittedName>
</protein>
<dbReference type="Proteomes" id="UP000019384">
    <property type="component" value="Unassembled WGS sequence"/>
</dbReference>
<proteinExistence type="predicted"/>